<evidence type="ECO:0000313" key="2">
    <source>
        <dbReference type="Proteomes" id="UP000509704"/>
    </source>
</evidence>
<dbReference type="RefSeq" id="XP_037143894.1">
    <property type="nucleotide sequence ID" value="XM_037287999.1"/>
</dbReference>
<dbReference type="Proteomes" id="UP000509704">
    <property type="component" value="Chromosome 3"/>
</dbReference>
<dbReference type="InterPro" id="IPR010828">
    <property type="entry name" value="Atf2/Sli1-like"/>
</dbReference>
<dbReference type="GO" id="GO:0008080">
    <property type="term" value="F:N-acetyltransferase activity"/>
    <property type="evidence" value="ECO:0007669"/>
    <property type="project" value="TreeGrafter"/>
</dbReference>
<sequence length="526" mass="61584">MTLGVETELKSYEPHVTQELIDRAHARRMNQIEDYFAILQRQEMYRNFNLYAEFNKPLERKQLIWATRLTIMKYPILGHTIIPKDIPNHDLFYRSEEYYGGVHPDRDFIKVLDRLELSGLLINDQIEYRPLFQKIVEQYIEDEYEYTAKVIELVGSIKIPYHHKERPNWRLLCLPCKEDSLLSNKLIMISNHCSLDGISCVNFFQDLAANMSHDHSADVIFDETIFDYSRDFAQLSKLANPMTAYIDCRPYNSELPRIILSDLIKKYLNYTWDNEIVSIIDHERVQTYHQILNFTPDQISSIKDSIKSNVHPECTLTPFLQTCFVVALQKHGTFLKKRFREFGFDIALIKNLRTLLPDNADIRNEMRYSCSIGAQHYSYLISSFKVNYKDEKKFWSLVKYYYDTIQNNPRGFLHSIGLLMVDNIGEYMNIDKVVLKDYLKKKRGGALISNLGYHPQKLEQQYHVTDMVFSQTPGSLRFAIGMNAVTTNVKGLNIDLSIVRTAIPSRTEWGAFCDEFRKTVQNFTGI</sequence>
<dbReference type="GeneID" id="59235864"/>
<keyword evidence="2" id="KW-1185">Reference proteome</keyword>
<proteinExistence type="predicted"/>
<dbReference type="EMBL" id="CP058606">
    <property type="protein sequence ID" value="QLG72166.1"/>
    <property type="molecule type" value="Genomic_DNA"/>
</dbReference>
<dbReference type="PANTHER" id="PTHR28037:SF1">
    <property type="entry name" value="ALCOHOL O-ACETYLTRANSFERASE 1-RELATED"/>
    <property type="match status" value="1"/>
</dbReference>
<gene>
    <name evidence="1" type="ORF">HG535_0C05200</name>
</gene>
<dbReference type="PANTHER" id="PTHR28037">
    <property type="entry name" value="ALCOHOL O-ACETYLTRANSFERASE 1-RELATED"/>
    <property type="match status" value="1"/>
</dbReference>
<dbReference type="InterPro" id="IPR052058">
    <property type="entry name" value="Alcohol_O-acetyltransferase"/>
</dbReference>
<dbReference type="Pfam" id="PF07247">
    <property type="entry name" value="AATase"/>
    <property type="match status" value="1"/>
</dbReference>
<name>A0A7H9B171_ZYGMR</name>
<dbReference type="OrthoDB" id="3979966at2759"/>
<protein>
    <recommendedName>
        <fullName evidence="3">Alcohol acetyltransferase</fullName>
    </recommendedName>
</protein>
<accession>A0A7H9B171</accession>
<dbReference type="KEGG" id="zmk:HG535_0C05200"/>
<organism evidence="1 2">
    <name type="scientific">Zygotorulaspora mrakii</name>
    <name type="common">Zygosaccharomyces mrakii</name>
    <dbReference type="NCBI Taxonomy" id="42260"/>
    <lineage>
        <taxon>Eukaryota</taxon>
        <taxon>Fungi</taxon>
        <taxon>Dikarya</taxon>
        <taxon>Ascomycota</taxon>
        <taxon>Saccharomycotina</taxon>
        <taxon>Saccharomycetes</taxon>
        <taxon>Saccharomycetales</taxon>
        <taxon>Saccharomycetaceae</taxon>
        <taxon>Zygotorulaspora</taxon>
    </lineage>
</organism>
<evidence type="ECO:0000313" key="1">
    <source>
        <dbReference type="EMBL" id="QLG72166.1"/>
    </source>
</evidence>
<dbReference type="AlphaFoldDB" id="A0A7H9B171"/>
<evidence type="ECO:0008006" key="3">
    <source>
        <dbReference type="Google" id="ProtNLM"/>
    </source>
</evidence>
<reference evidence="1 2" key="1">
    <citation type="submission" date="2020-07" db="EMBL/GenBank/DDBJ databases">
        <title>The yeast mating-type switching endonuclease HO is a domesticated member of an unorthodox homing genetic element family.</title>
        <authorList>
            <person name="Coughlan A.Y."/>
            <person name="Lombardi L."/>
            <person name="Braun-Galleani S."/>
            <person name="Martos A.R."/>
            <person name="Galeote V."/>
            <person name="Bigey F."/>
            <person name="Dequin S."/>
            <person name="Byrne K.P."/>
            <person name="Wolfe K.H."/>
        </authorList>
    </citation>
    <scope>NUCLEOTIDE SEQUENCE [LARGE SCALE GENOMIC DNA]</scope>
    <source>
        <strain evidence="1 2">NRRL Y-6702</strain>
    </source>
</reference>